<dbReference type="EMBL" id="BPWL01000001">
    <property type="protein sequence ID" value="GJJ06347.1"/>
    <property type="molecule type" value="Genomic_DNA"/>
</dbReference>
<protein>
    <submittedName>
        <fullName evidence="2">Uncharacterized protein</fullName>
    </submittedName>
</protein>
<feature type="region of interest" description="Disordered" evidence="1">
    <location>
        <begin position="349"/>
        <end position="368"/>
    </location>
</feature>
<proteinExistence type="predicted"/>
<feature type="region of interest" description="Disordered" evidence="1">
    <location>
        <begin position="317"/>
        <end position="336"/>
    </location>
</feature>
<dbReference type="GO" id="GO:0016538">
    <property type="term" value="F:cyclin-dependent protein serine/threonine kinase regulator activity"/>
    <property type="evidence" value="ECO:0007669"/>
    <property type="project" value="TreeGrafter"/>
</dbReference>
<feature type="compositionally biased region" description="Pro residues" evidence="1">
    <location>
        <begin position="359"/>
        <end position="368"/>
    </location>
</feature>
<dbReference type="AlphaFoldDB" id="A0AAV4ZWU2"/>
<dbReference type="CDD" id="cd20557">
    <property type="entry name" value="CYCLIN_ScPCL1-like"/>
    <property type="match status" value="1"/>
</dbReference>
<dbReference type="Pfam" id="PF08613">
    <property type="entry name" value="Cyclin"/>
    <property type="match status" value="1"/>
</dbReference>
<dbReference type="PANTHER" id="PTHR15615">
    <property type="match status" value="1"/>
</dbReference>
<evidence type="ECO:0000313" key="2">
    <source>
        <dbReference type="EMBL" id="GJJ06347.1"/>
    </source>
</evidence>
<name>A0AAV4ZWU2_9AGAM</name>
<sequence>MPSRPNFSVINHIISKSFVSLWFVYDDIDTSHVAALHRSDGDPKNRPHHRNIKTPTYVDYMEECVGNSPSLKLWKTKIGTFLAQHVLKLPGSAYRKYLLSSLPAGYALYVHRKGEPDNPRTDDRQDIKKAQKEKFENALKELAVHRLSNIWKETYYVIHSTRSTSAKFPDIGSCQPIKPSVQLPSPYTPTTQTFSSPEPPTVQYTKEFSSPRRIPLRAFVYEILRRSKTAWPALQIALCYLDAVKSKVPNAIADAKKGQGLQAAEAVLDSLFESAQLGDITETRQQKKNNIGVVVDCLTPETQISSPLSVSDSVKRLSNAGDGAAPQPCATKPSDIADADKVDEVLGRSSKRRRIPTTPNTPLPPRPSPLLCPRRMFIAALILATKFTQDRVYSNRAWAKICGLDAREVSRCERALGEALEWRLWVGKGMADEPTQFLRNFLMAEESLSRTENCSSSQLTRSLSDSAVMTGNSLNSNNLSADMRSAFALKRSSSLGDIDYSMGPRPAVSSSSSSLCPMLNDPATLVLTPVNADIDAMEDECRDHSNNTPSLVNSTATTVVSSLSDTTPFSTNEYSFNPGISGLPSPPFLSRYSPHLIHNTCDQGSIFALKPLAAAVPYGGFDPVKGYFPGLEGTLATGIEDPGLHF</sequence>
<dbReference type="Gene3D" id="1.10.472.10">
    <property type="entry name" value="Cyclin-like"/>
    <property type="match status" value="1"/>
</dbReference>
<reference evidence="2" key="1">
    <citation type="submission" date="2021-10" db="EMBL/GenBank/DDBJ databases">
        <title>De novo Genome Assembly of Clathrus columnatus (Basidiomycota, Fungi) Using Illumina and Nanopore Sequence Data.</title>
        <authorList>
            <person name="Ogiso-Tanaka E."/>
            <person name="Itagaki H."/>
            <person name="Hosoya T."/>
            <person name="Hosaka K."/>
        </authorList>
    </citation>
    <scope>NUCLEOTIDE SEQUENCE</scope>
    <source>
        <strain evidence="2">MO-923</strain>
    </source>
</reference>
<dbReference type="Proteomes" id="UP001050691">
    <property type="component" value="Unassembled WGS sequence"/>
</dbReference>
<evidence type="ECO:0000313" key="3">
    <source>
        <dbReference type="Proteomes" id="UP001050691"/>
    </source>
</evidence>
<dbReference type="GO" id="GO:0019901">
    <property type="term" value="F:protein kinase binding"/>
    <property type="evidence" value="ECO:0007669"/>
    <property type="project" value="InterPro"/>
</dbReference>
<dbReference type="GO" id="GO:0000307">
    <property type="term" value="C:cyclin-dependent protein kinase holoenzyme complex"/>
    <property type="evidence" value="ECO:0007669"/>
    <property type="project" value="TreeGrafter"/>
</dbReference>
<dbReference type="GO" id="GO:0005634">
    <property type="term" value="C:nucleus"/>
    <property type="evidence" value="ECO:0007669"/>
    <property type="project" value="TreeGrafter"/>
</dbReference>
<organism evidence="2 3">
    <name type="scientific">Clathrus columnatus</name>
    <dbReference type="NCBI Taxonomy" id="1419009"/>
    <lineage>
        <taxon>Eukaryota</taxon>
        <taxon>Fungi</taxon>
        <taxon>Dikarya</taxon>
        <taxon>Basidiomycota</taxon>
        <taxon>Agaricomycotina</taxon>
        <taxon>Agaricomycetes</taxon>
        <taxon>Phallomycetidae</taxon>
        <taxon>Phallales</taxon>
        <taxon>Clathraceae</taxon>
        <taxon>Clathrus</taxon>
    </lineage>
</organism>
<keyword evidence="3" id="KW-1185">Reference proteome</keyword>
<evidence type="ECO:0000256" key="1">
    <source>
        <dbReference type="SAM" id="MobiDB-lite"/>
    </source>
</evidence>
<dbReference type="InterPro" id="IPR013922">
    <property type="entry name" value="Cyclin_PHO80-like"/>
</dbReference>
<dbReference type="InterPro" id="IPR036915">
    <property type="entry name" value="Cyclin-like_sf"/>
</dbReference>
<feature type="region of interest" description="Disordered" evidence="1">
    <location>
        <begin position="186"/>
        <end position="205"/>
    </location>
</feature>
<dbReference type="SUPFAM" id="SSF47954">
    <property type="entry name" value="Cyclin-like"/>
    <property type="match status" value="1"/>
</dbReference>
<accession>A0AAV4ZWU2</accession>
<dbReference type="PANTHER" id="PTHR15615:SF36">
    <property type="entry name" value="PHO85 CYCLIN-5"/>
    <property type="match status" value="1"/>
</dbReference>
<gene>
    <name evidence="2" type="ORF">Clacol_000538</name>
</gene>
<comment type="caution">
    <text evidence="2">The sequence shown here is derived from an EMBL/GenBank/DDBJ whole genome shotgun (WGS) entry which is preliminary data.</text>
</comment>